<dbReference type="InterPro" id="IPR005828">
    <property type="entry name" value="MFS_sugar_transport-like"/>
</dbReference>
<comment type="subcellular location">
    <subcellularLocation>
        <location evidence="1">Membrane</location>
        <topology evidence="1">Multi-pass membrane protein</topology>
    </subcellularLocation>
</comment>
<gene>
    <name evidence="6" type="ORF">MNEG_1953</name>
</gene>
<evidence type="ECO:0000256" key="1">
    <source>
        <dbReference type="ARBA" id="ARBA00004141"/>
    </source>
</evidence>
<dbReference type="SUPFAM" id="SSF103473">
    <property type="entry name" value="MFS general substrate transporter"/>
    <property type="match status" value="1"/>
</dbReference>
<keyword evidence="2 5" id="KW-0812">Transmembrane</keyword>
<dbReference type="InterPro" id="IPR036259">
    <property type="entry name" value="MFS_trans_sf"/>
</dbReference>
<sequence length="310" mass="33893">MLSGAVMLVFTPLVHSPAAYLRFFIFAQVFYGVGVGGEYPMAASSAAERSQSDPALRQRRGEQVVLTFSQQGMGSLVNCSVILILMALAGQTGQALDPTASRNIIILQVWKAEREDAVDIAHTMENKRPHHLYRTVLREFGPRLVVTCLAWMAANFAFYGAMLFQAEFFTALYPTATPFQRLQWTALNSGIALLGYWAAAALVDKPWYGRRKMQAVGFFMVAALCMACGAGYHALTASTAGYHAFQALYFLSSFFNQFGPNCTTWLVAAEVFPTDVRTTFQGASAAWGKIGAIIADIVFGIVRWGPGATY</sequence>
<name>A0A0D2N0D1_9CHLO</name>
<dbReference type="Proteomes" id="UP000054498">
    <property type="component" value="Unassembled WGS sequence"/>
</dbReference>
<keyword evidence="7" id="KW-1185">Reference proteome</keyword>
<evidence type="ECO:0000313" key="6">
    <source>
        <dbReference type="EMBL" id="KIZ06012.1"/>
    </source>
</evidence>
<evidence type="ECO:0000256" key="3">
    <source>
        <dbReference type="ARBA" id="ARBA00022989"/>
    </source>
</evidence>
<evidence type="ECO:0000256" key="5">
    <source>
        <dbReference type="SAM" id="Phobius"/>
    </source>
</evidence>
<protein>
    <submittedName>
        <fullName evidence="6">Inorganic phosphate transporter PHO84</fullName>
    </submittedName>
</protein>
<organism evidence="6 7">
    <name type="scientific">Monoraphidium neglectum</name>
    <dbReference type="NCBI Taxonomy" id="145388"/>
    <lineage>
        <taxon>Eukaryota</taxon>
        <taxon>Viridiplantae</taxon>
        <taxon>Chlorophyta</taxon>
        <taxon>core chlorophytes</taxon>
        <taxon>Chlorophyceae</taxon>
        <taxon>CS clade</taxon>
        <taxon>Sphaeropleales</taxon>
        <taxon>Selenastraceae</taxon>
        <taxon>Monoraphidium</taxon>
    </lineage>
</organism>
<evidence type="ECO:0000313" key="7">
    <source>
        <dbReference type="Proteomes" id="UP000054498"/>
    </source>
</evidence>
<proteinExistence type="predicted"/>
<evidence type="ECO:0000256" key="2">
    <source>
        <dbReference type="ARBA" id="ARBA00022692"/>
    </source>
</evidence>
<dbReference type="KEGG" id="mng:MNEG_1953"/>
<feature type="transmembrane region" description="Helical" evidence="5">
    <location>
        <begin position="215"/>
        <end position="235"/>
    </location>
</feature>
<dbReference type="RefSeq" id="XP_013905031.1">
    <property type="nucleotide sequence ID" value="XM_014049577.1"/>
</dbReference>
<dbReference type="PANTHER" id="PTHR24064">
    <property type="entry name" value="SOLUTE CARRIER FAMILY 22 MEMBER"/>
    <property type="match status" value="1"/>
</dbReference>
<dbReference type="Pfam" id="PF00083">
    <property type="entry name" value="Sugar_tr"/>
    <property type="match status" value="1"/>
</dbReference>
<dbReference type="Gene3D" id="1.20.1250.20">
    <property type="entry name" value="MFS general substrate transporter like domains"/>
    <property type="match status" value="1"/>
</dbReference>
<keyword evidence="3 5" id="KW-1133">Transmembrane helix</keyword>
<reference evidence="6 7" key="1">
    <citation type="journal article" date="2013" name="BMC Genomics">
        <title>Reconstruction of the lipid metabolism for the microalga Monoraphidium neglectum from its genome sequence reveals characteristics suitable for biofuel production.</title>
        <authorList>
            <person name="Bogen C."/>
            <person name="Al-Dilaimi A."/>
            <person name="Albersmeier A."/>
            <person name="Wichmann J."/>
            <person name="Grundmann M."/>
            <person name="Rupp O."/>
            <person name="Lauersen K.J."/>
            <person name="Blifernez-Klassen O."/>
            <person name="Kalinowski J."/>
            <person name="Goesmann A."/>
            <person name="Mussgnug J.H."/>
            <person name="Kruse O."/>
        </authorList>
    </citation>
    <scope>NUCLEOTIDE SEQUENCE [LARGE SCALE GENOMIC DNA]</scope>
    <source>
        <strain evidence="6 7">SAG 48.87</strain>
    </source>
</reference>
<dbReference type="GO" id="GO:0022857">
    <property type="term" value="F:transmembrane transporter activity"/>
    <property type="evidence" value="ECO:0007669"/>
    <property type="project" value="InterPro"/>
</dbReference>
<dbReference type="OrthoDB" id="433512at2759"/>
<accession>A0A0D2N0D1</accession>
<dbReference type="GO" id="GO:0016020">
    <property type="term" value="C:membrane"/>
    <property type="evidence" value="ECO:0007669"/>
    <property type="project" value="UniProtKB-SubCell"/>
</dbReference>
<keyword evidence="4 5" id="KW-0472">Membrane</keyword>
<feature type="transmembrane region" description="Helical" evidence="5">
    <location>
        <begin position="184"/>
        <end position="203"/>
    </location>
</feature>
<dbReference type="GeneID" id="25734831"/>
<dbReference type="AlphaFoldDB" id="A0A0D2N0D1"/>
<feature type="transmembrane region" description="Helical" evidence="5">
    <location>
        <begin position="144"/>
        <end position="164"/>
    </location>
</feature>
<dbReference type="EMBL" id="KK100427">
    <property type="protein sequence ID" value="KIZ06012.1"/>
    <property type="molecule type" value="Genomic_DNA"/>
</dbReference>
<evidence type="ECO:0000256" key="4">
    <source>
        <dbReference type="ARBA" id="ARBA00023136"/>
    </source>
</evidence>